<keyword evidence="8 14" id="KW-0067">ATP-binding</keyword>
<sequence>MAERRRRRRRRQGSPRVVASNRRNLFVDVMRRPLGAAAAVYLALVVLASALAPVLAPHDPLKQTLSAVRQGPSAEYPLGTDAMGRDLLSRLLYGGQESLIGVAQALVVALVIAVPLGIASGYFGGWFDRVVMRCIDINMAIPNLIVTLAVLAIFRNSMFAAMVVYGILVSASAARVIRSAALGVREELYIDAARTTGLGGLQILVRHIFPRTLGVIIVQAAMLSAIALGVQTGLAFLGFGPPPPEPTWGGMVGEASSMLQFHTWMILPTAGVITLTTLAFGLLGDAVRDANAEAIQRPMRPSTPRSRAERGQAQAARVAAAEAADAVSPPPADTLLSVRGLTVAFGSGDDETIVVDGADFDIRRGETVGLVGESGSGKTVTAMAVLGLLAQGGRVLSGRIWFDGVDISGYSPAQYRALRGTKMAMISQEPMVALDPAFRIGFQLAEVIRTHHKISWRAARKRAVELLAAVRLPDPEHVASLYPHQVSGGMAQRVAIAIALAGRPELLIADEPTTALDVTVQAEILDLLRALQRRLGMAILFVTHDWGVVADICDRAVVMYAGQVVEHATVVEMFRDPLHPYTQALQASDPHNAVKGEPLPTIGGVVPPPGHWPQGCHFAARCRFVTDACRVGRIPQEDRGEGRDARCIRIDVARAARVEEGVR</sequence>
<dbReference type="InterPro" id="IPR013563">
    <property type="entry name" value="Oligopep_ABC_C"/>
</dbReference>
<dbReference type="GO" id="GO:0005524">
    <property type="term" value="F:ATP binding"/>
    <property type="evidence" value="ECO:0007669"/>
    <property type="project" value="UniProtKB-KW"/>
</dbReference>
<evidence type="ECO:0000256" key="1">
    <source>
        <dbReference type="ARBA" id="ARBA00004141"/>
    </source>
</evidence>
<keyword evidence="9 11" id="KW-1133">Transmembrane helix</keyword>
<organism evidence="14 15">
    <name type="scientific">Microbacterium lushaniae</name>
    <dbReference type="NCBI Taxonomy" id="2614639"/>
    <lineage>
        <taxon>Bacteria</taxon>
        <taxon>Bacillati</taxon>
        <taxon>Actinomycetota</taxon>
        <taxon>Actinomycetes</taxon>
        <taxon>Micrococcales</taxon>
        <taxon>Microbacteriaceae</taxon>
        <taxon>Microbacterium</taxon>
    </lineage>
</organism>
<reference evidence="15" key="1">
    <citation type="submission" date="2019-09" db="EMBL/GenBank/DDBJ databases">
        <title>Mumia zhuanghuii sp. nov. isolated from the intestinal contents of plateau pika (Ochotona curzoniae) in the Qinghai-Tibet plateau of China.</title>
        <authorList>
            <person name="Tian Z."/>
        </authorList>
    </citation>
    <scope>NUCLEOTIDE SEQUENCE [LARGE SCALE GENOMIC DNA]</scope>
    <source>
        <strain evidence="15">L-031</strain>
    </source>
</reference>
<evidence type="ECO:0000256" key="10">
    <source>
        <dbReference type="ARBA" id="ARBA00023136"/>
    </source>
</evidence>
<keyword evidence="7" id="KW-0547">Nucleotide-binding</keyword>
<keyword evidence="15" id="KW-1185">Reference proteome</keyword>
<evidence type="ECO:0000259" key="12">
    <source>
        <dbReference type="PROSITE" id="PS50893"/>
    </source>
</evidence>
<dbReference type="SUPFAM" id="SSF161098">
    <property type="entry name" value="MetI-like"/>
    <property type="match status" value="1"/>
</dbReference>
<keyword evidence="10 11" id="KW-0472">Membrane</keyword>
<feature type="domain" description="ABC transmembrane type-1" evidence="13">
    <location>
        <begin position="95"/>
        <end position="284"/>
    </location>
</feature>
<evidence type="ECO:0000256" key="2">
    <source>
        <dbReference type="ARBA" id="ARBA00004202"/>
    </source>
</evidence>
<dbReference type="PANTHER" id="PTHR43297">
    <property type="entry name" value="OLIGOPEPTIDE TRANSPORT ATP-BINDING PROTEIN APPD"/>
    <property type="match status" value="1"/>
</dbReference>
<evidence type="ECO:0000313" key="15">
    <source>
        <dbReference type="Proteomes" id="UP000325516"/>
    </source>
</evidence>
<dbReference type="Pfam" id="PF00005">
    <property type="entry name" value="ABC_tran"/>
    <property type="match status" value="1"/>
</dbReference>
<evidence type="ECO:0000256" key="11">
    <source>
        <dbReference type="RuleBase" id="RU363032"/>
    </source>
</evidence>
<dbReference type="InterPro" id="IPR000515">
    <property type="entry name" value="MetI-like"/>
</dbReference>
<dbReference type="GO" id="GO:0005886">
    <property type="term" value="C:plasma membrane"/>
    <property type="evidence" value="ECO:0007669"/>
    <property type="project" value="UniProtKB-SubCell"/>
</dbReference>
<dbReference type="Proteomes" id="UP000325516">
    <property type="component" value="Chromosome"/>
</dbReference>
<dbReference type="AlphaFoldDB" id="A0A5J6L6K0"/>
<keyword evidence="4 11" id="KW-0813">Transport</keyword>
<dbReference type="EMBL" id="CP044232">
    <property type="protein sequence ID" value="QEW04040.1"/>
    <property type="molecule type" value="Genomic_DNA"/>
</dbReference>
<evidence type="ECO:0000256" key="6">
    <source>
        <dbReference type="ARBA" id="ARBA00022692"/>
    </source>
</evidence>
<dbReference type="Gene3D" id="1.10.3720.10">
    <property type="entry name" value="MetI-like"/>
    <property type="match status" value="1"/>
</dbReference>
<feature type="transmembrane region" description="Helical" evidence="11">
    <location>
        <begin position="213"/>
        <end position="239"/>
    </location>
</feature>
<dbReference type="SUPFAM" id="SSF52540">
    <property type="entry name" value="P-loop containing nucleoside triphosphate hydrolases"/>
    <property type="match status" value="1"/>
</dbReference>
<name>A0A5J6L6K0_9MICO</name>
<dbReference type="GO" id="GO:0016887">
    <property type="term" value="F:ATP hydrolysis activity"/>
    <property type="evidence" value="ECO:0007669"/>
    <property type="project" value="InterPro"/>
</dbReference>
<dbReference type="PROSITE" id="PS50893">
    <property type="entry name" value="ABC_TRANSPORTER_2"/>
    <property type="match status" value="1"/>
</dbReference>
<evidence type="ECO:0000256" key="5">
    <source>
        <dbReference type="ARBA" id="ARBA00022475"/>
    </source>
</evidence>
<dbReference type="SMART" id="SM00382">
    <property type="entry name" value="AAA"/>
    <property type="match status" value="1"/>
</dbReference>
<dbReference type="InterPro" id="IPR035906">
    <property type="entry name" value="MetI-like_sf"/>
</dbReference>
<dbReference type="Gene3D" id="3.40.50.300">
    <property type="entry name" value="P-loop containing nucleotide triphosphate hydrolases"/>
    <property type="match status" value="1"/>
</dbReference>
<evidence type="ECO:0000256" key="8">
    <source>
        <dbReference type="ARBA" id="ARBA00022840"/>
    </source>
</evidence>
<evidence type="ECO:0000256" key="7">
    <source>
        <dbReference type="ARBA" id="ARBA00022741"/>
    </source>
</evidence>
<dbReference type="NCBIfam" id="TIGR01727">
    <property type="entry name" value="oligo_HPY"/>
    <property type="match status" value="1"/>
</dbReference>
<dbReference type="GO" id="GO:0015833">
    <property type="term" value="P:peptide transport"/>
    <property type="evidence" value="ECO:0007669"/>
    <property type="project" value="InterPro"/>
</dbReference>
<feature type="transmembrane region" description="Helical" evidence="11">
    <location>
        <begin position="259"/>
        <end position="283"/>
    </location>
</feature>
<comment type="subcellular location">
    <subcellularLocation>
        <location evidence="11">Cell membrane</location>
        <topology evidence="11">Multi-pass membrane protein</topology>
    </subcellularLocation>
    <subcellularLocation>
        <location evidence="2">Cell membrane</location>
        <topology evidence="2">Peripheral membrane protein</topology>
    </subcellularLocation>
    <subcellularLocation>
        <location evidence="1">Membrane</location>
        <topology evidence="1">Multi-pass membrane protein</topology>
    </subcellularLocation>
</comment>
<dbReference type="PROSITE" id="PS00211">
    <property type="entry name" value="ABC_TRANSPORTER_1"/>
    <property type="match status" value="1"/>
</dbReference>
<comment type="similarity">
    <text evidence="3">Belongs to the ABC transporter superfamily.</text>
</comment>
<keyword evidence="6 11" id="KW-0812">Transmembrane</keyword>
<evidence type="ECO:0000259" key="13">
    <source>
        <dbReference type="PROSITE" id="PS50928"/>
    </source>
</evidence>
<evidence type="ECO:0000256" key="9">
    <source>
        <dbReference type="ARBA" id="ARBA00022989"/>
    </source>
</evidence>
<feature type="transmembrane region" description="Helical" evidence="11">
    <location>
        <begin position="99"/>
        <end position="123"/>
    </location>
</feature>
<dbReference type="InterPro" id="IPR017871">
    <property type="entry name" value="ABC_transporter-like_CS"/>
</dbReference>
<dbReference type="InterPro" id="IPR027417">
    <property type="entry name" value="P-loop_NTPase"/>
</dbReference>
<feature type="transmembrane region" description="Helical" evidence="11">
    <location>
        <begin position="34"/>
        <end position="56"/>
    </location>
</feature>
<protein>
    <submittedName>
        <fullName evidence="14">Dipeptide/oligopeptide/nickel ABC transporter permease/ATP-binding protein</fullName>
    </submittedName>
</protein>
<feature type="transmembrane region" description="Helical" evidence="11">
    <location>
        <begin position="159"/>
        <end position="177"/>
    </location>
</feature>
<dbReference type="InterPro" id="IPR003593">
    <property type="entry name" value="AAA+_ATPase"/>
</dbReference>
<evidence type="ECO:0000256" key="3">
    <source>
        <dbReference type="ARBA" id="ARBA00005417"/>
    </source>
</evidence>
<feature type="domain" description="ABC transporter" evidence="12">
    <location>
        <begin position="338"/>
        <end position="586"/>
    </location>
</feature>
<feature type="transmembrane region" description="Helical" evidence="11">
    <location>
        <begin position="135"/>
        <end position="153"/>
    </location>
</feature>
<dbReference type="CDD" id="cd03257">
    <property type="entry name" value="ABC_NikE_OppD_transporters"/>
    <property type="match status" value="1"/>
</dbReference>
<dbReference type="InterPro" id="IPR003439">
    <property type="entry name" value="ABC_transporter-like_ATP-bd"/>
</dbReference>
<dbReference type="KEGG" id="mlz:F6J85_13695"/>
<keyword evidence="5" id="KW-1003">Cell membrane</keyword>
<dbReference type="FunFam" id="3.40.50.300:FF:000016">
    <property type="entry name" value="Oligopeptide ABC transporter ATP-binding component"/>
    <property type="match status" value="1"/>
</dbReference>
<dbReference type="CDD" id="cd06261">
    <property type="entry name" value="TM_PBP2"/>
    <property type="match status" value="1"/>
</dbReference>
<dbReference type="InterPro" id="IPR050388">
    <property type="entry name" value="ABC_Ni/Peptide_Import"/>
</dbReference>
<dbReference type="Pfam" id="PF00528">
    <property type="entry name" value="BPD_transp_1"/>
    <property type="match status" value="1"/>
</dbReference>
<comment type="similarity">
    <text evidence="11">Belongs to the binding-protein-dependent transport system permease family.</text>
</comment>
<evidence type="ECO:0000313" key="14">
    <source>
        <dbReference type="EMBL" id="QEW04040.1"/>
    </source>
</evidence>
<dbReference type="PROSITE" id="PS50928">
    <property type="entry name" value="ABC_TM1"/>
    <property type="match status" value="1"/>
</dbReference>
<gene>
    <name evidence="14" type="ORF">F6J85_13695</name>
</gene>
<accession>A0A5J6L6K0</accession>
<dbReference type="PANTHER" id="PTHR43297:SF2">
    <property type="entry name" value="DIPEPTIDE TRANSPORT ATP-BINDING PROTEIN DPPD"/>
    <property type="match status" value="1"/>
</dbReference>
<dbReference type="GO" id="GO:0055085">
    <property type="term" value="P:transmembrane transport"/>
    <property type="evidence" value="ECO:0007669"/>
    <property type="project" value="InterPro"/>
</dbReference>
<dbReference type="Pfam" id="PF08352">
    <property type="entry name" value="oligo_HPY"/>
    <property type="match status" value="1"/>
</dbReference>
<proteinExistence type="inferred from homology"/>
<evidence type="ECO:0000256" key="4">
    <source>
        <dbReference type="ARBA" id="ARBA00022448"/>
    </source>
</evidence>